<evidence type="ECO:0000313" key="2">
    <source>
        <dbReference type="EMBL" id="THG89489.1"/>
    </source>
</evidence>
<dbReference type="RefSeq" id="WP_003323118.1">
    <property type="nucleotide sequence ID" value="NZ_ALPT02000031.1"/>
</dbReference>
<name>A0A094WN25_ALKAL</name>
<dbReference type="Proteomes" id="UP000002754">
    <property type="component" value="Unassembled WGS sequence"/>
</dbReference>
<reference evidence="2 4" key="2">
    <citation type="submission" date="2014-01" db="EMBL/GenBank/DDBJ databases">
        <title>Draft genome sequencing of Bacillus alcalophilus CGMCC 1.3604.</title>
        <authorList>
            <person name="Yang J."/>
            <person name="Diao L."/>
            <person name="Yang S."/>
        </authorList>
    </citation>
    <scope>NUCLEOTIDE SEQUENCE [LARGE SCALE GENOMIC DNA]</scope>
    <source>
        <strain evidence="2 4">CGMCC 1.3604</strain>
    </source>
</reference>
<dbReference type="OrthoDB" id="2851848at2"/>
<sequence length="417" mass="50652">MYSYKAERDFIYSILENEITATYRKLIASRYFTKGQLEWITADVLKMLQERFQNDLVTATFIYLDEVAFLATSQDTYTEHERRFLHFYRACIDSLLTHFHKTTSEEQQSLIELTLEYFQTKDRQQSKPWSLLLMDIYQAASAEQRLYIFYALPIRKLALHQLDRKSKAILSYIYLDQKENEQALYLLELIDDLQEIEITAHFQLLKAREEWKALSHWFQTLMNINERMYFGSLQTLYDEMLMKLDDDPKKQEEIWERWLLAPHYRRFESLTAYTEPEKKQKVAEYLLPKLRERLHQPETVITYARLLIDFQKYEEAARFFLTFEKDPFRLKQEKLELLDILSEKKPDLAKAIYHQFSVRLVEKKTRAHYEQAVLYIKQLKKLYQKTNDLDRFGEYIQMLKKKYRTYRAFVEELKTIE</sequence>
<dbReference type="Proteomes" id="UP000297014">
    <property type="component" value="Unassembled WGS sequence"/>
</dbReference>
<dbReference type="eggNOG" id="COG4715">
    <property type="taxonomic scope" value="Bacteria"/>
</dbReference>
<accession>A0A094WN25</accession>
<proteinExistence type="predicted"/>
<evidence type="ECO:0000313" key="1">
    <source>
        <dbReference type="EMBL" id="KGA97368.1"/>
    </source>
</evidence>
<protein>
    <submittedName>
        <fullName evidence="1">Uncharacterized protein</fullName>
    </submittedName>
</protein>
<reference evidence="1 3" key="1">
    <citation type="journal article" date="2014" name="Genome Announc.">
        <title>Draft Genome Sequence of Bacillus alcalophilus AV1934, a Classic Alkaliphile Isolated from Human Feces in 1934.</title>
        <authorList>
            <person name="Attie O."/>
            <person name="Jayaprakash A."/>
            <person name="Shah H."/>
            <person name="Paulsen I.T."/>
            <person name="Morino M."/>
            <person name="Takahashi Y."/>
            <person name="Narumi I."/>
            <person name="Sachidanandam R."/>
            <person name="Satoh K."/>
            <person name="Ito M."/>
            <person name="Krulwich T.A."/>
        </authorList>
    </citation>
    <scope>NUCLEOTIDE SEQUENCE [LARGE SCALE GENOMIC DNA]</scope>
    <source>
        <strain evidence="1 3">AV1934</strain>
    </source>
</reference>
<gene>
    <name evidence="2" type="ORF">AJ85_17380</name>
    <name evidence="1" type="ORF">BALCAV_0210690</name>
</gene>
<keyword evidence="3" id="KW-1185">Reference proteome</keyword>
<evidence type="ECO:0000313" key="3">
    <source>
        <dbReference type="Proteomes" id="UP000002754"/>
    </source>
</evidence>
<evidence type="ECO:0000313" key="4">
    <source>
        <dbReference type="Proteomes" id="UP000297014"/>
    </source>
</evidence>
<dbReference type="STRING" id="1218173.BALCAV_0210690"/>
<dbReference type="EMBL" id="ALPT02000031">
    <property type="protein sequence ID" value="KGA97368.1"/>
    <property type="molecule type" value="Genomic_DNA"/>
</dbReference>
<dbReference type="EMBL" id="JALP01000225">
    <property type="protein sequence ID" value="THG89489.1"/>
    <property type="molecule type" value="Genomic_DNA"/>
</dbReference>
<dbReference type="AlphaFoldDB" id="A0A094WN25"/>
<organism evidence="1 3">
    <name type="scientific">Alkalihalobacillus alcalophilus ATCC 27647 = CGMCC 1.3604</name>
    <dbReference type="NCBI Taxonomy" id="1218173"/>
    <lineage>
        <taxon>Bacteria</taxon>
        <taxon>Bacillati</taxon>
        <taxon>Bacillota</taxon>
        <taxon>Bacilli</taxon>
        <taxon>Bacillales</taxon>
        <taxon>Bacillaceae</taxon>
        <taxon>Alkalihalobacillus</taxon>
    </lineage>
</organism>
<comment type="caution">
    <text evidence="1">The sequence shown here is derived from an EMBL/GenBank/DDBJ whole genome shotgun (WGS) entry which is preliminary data.</text>
</comment>